<keyword evidence="3" id="KW-1185">Reference proteome</keyword>
<evidence type="ECO:0000256" key="1">
    <source>
        <dbReference type="SAM" id="MobiDB-lite"/>
    </source>
</evidence>
<feature type="compositionally biased region" description="Basic and acidic residues" evidence="1">
    <location>
        <begin position="14"/>
        <end position="26"/>
    </location>
</feature>
<organism evidence="2 3">
    <name type="scientific">Aegilops tauschii subsp. strangulata</name>
    <name type="common">Goatgrass</name>
    <dbReference type="NCBI Taxonomy" id="200361"/>
    <lineage>
        <taxon>Eukaryota</taxon>
        <taxon>Viridiplantae</taxon>
        <taxon>Streptophyta</taxon>
        <taxon>Embryophyta</taxon>
        <taxon>Tracheophyta</taxon>
        <taxon>Spermatophyta</taxon>
        <taxon>Magnoliopsida</taxon>
        <taxon>Liliopsida</taxon>
        <taxon>Poales</taxon>
        <taxon>Poaceae</taxon>
        <taxon>BOP clade</taxon>
        <taxon>Pooideae</taxon>
        <taxon>Triticodae</taxon>
        <taxon>Triticeae</taxon>
        <taxon>Triticinae</taxon>
        <taxon>Aegilops</taxon>
    </lineage>
</organism>
<dbReference type="Proteomes" id="UP000015105">
    <property type="component" value="Chromosome 3D"/>
</dbReference>
<dbReference type="EnsemblPlants" id="AET3Gv20234800.3">
    <property type="protein sequence ID" value="AET3Gv20234800.3"/>
    <property type="gene ID" value="AET3Gv20234800"/>
</dbReference>
<evidence type="ECO:0000313" key="2">
    <source>
        <dbReference type="EnsemblPlants" id="AET3Gv20234800.3"/>
    </source>
</evidence>
<feature type="region of interest" description="Disordered" evidence="1">
    <location>
        <begin position="1"/>
        <end position="43"/>
    </location>
</feature>
<dbReference type="AlphaFoldDB" id="A0A453E610"/>
<name>A0A453E610_AEGTS</name>
<dbReference type="Gramene" id="AET3Gv20234800.3">
    <property type="protein sequence ID" value="AET3Gv20234800.3"/>
    <property type="gene ID" value="AET3Gv20234800"/>
</dbReference>
<accession>A0A453E610</accession>
<evidence type="ECO:0000313" key="3">
    <source>
        <dbReference type="Proteomes" id="UP000015105"/>
    </source>
</evidence>
<reference evidence="2" key="3">
    <citation type="journal article" date="2017" name="Nature">
        <title>Genome sequence of the progenitor of the wheat D genome Aegilops tauschii.</title>
        <authorList>
            <person name="Luo M.C."/>
            <person name="Gu Y.Q."/>
            <person name="Puiu D."/>
            <person name="Wang H."/>
            <person name="Twardziok S.O."/>
            <person name="Deal K.R."/>
            <person name="Huo N."/>
            <person name="Zhu T."/>
            <person name="Wang L."/>
            <person name="Wang Y."/>
            <person name="McGuire P.E."/>
            <person name="Liu S."/>
            <person name="Long H."/>
            <person name="Ramasamy R.K."/>
            <person name="Rodriguez J.C."/>
            <person name="Van S.L."/>
            <person name="Yuan L."/>
            <person name="Wang Z."/>
            <person name="Xia Z."/>
            <person name="Xiao L."/>
            <person name="Anderson O.D."/>
            <person name="Ouyang S."/>
            <person name="Liang Y."/>
            <person name="Zimin A.V."/>
            <person name="Pertea G."/>
            <person name="Qi P."/>
            <person name="Bennetzen J.L."/>
            <person name="Dai X."/>
            <person name="Dawson M.W."/>
            <person name="Muller H.G."/>
            <person name="Kugler K."/>
            <person name="Rivarola-Duarte L."/>
            <person name="Spannagl M."/>
            <person name="Mayer K.F.X."/>
            <person name="Lu F.H."/>
            <person name="Bevan M.W."/>
            <person name="Leroy P."/>
            <person name="Li P."/>
            <person name="You F.M."/>
            <person name="Sun Q."/>
            <person name="Liu Z."/>
            <person name="Lyons E."/>
            <person name="Wicker T."/>
            <person name="Salzberg S.L."/>
            <person name="Devos K.M."/>
            <person name="Dvorak J."/>
        </authorList>
    </citation>
    <scope>NUCLEOTIDE SEQUENCE [LARGE SCALE GENOMIC DNA]</scope>
    <source>
        <strain evidence="2">cv. AL8/78</strain>
    </source>
</reference>
<reference evidence="2" key="4">
    <citation type="submission" date="2019-03" db="UniProtKB">
        <authorList>
            <consortium name="EnsemblPlants"/>
        </authorList>
    </citation>
    <scope>IDENTIFICATION</scope>
</reference>
<sequence>PAKTYRFSLPPAEQIRREEREGDGVDRAGGGAQVRSLPGPLLLRQPPAPPRLPWSILVRCIS</sequence>
<reference evidence="2" key="5">
    <citation type="journal article" date="2021" name="G3 (Bethesda)">
        <title>Aegilops tauschii genome assembly Aet v5.0 features greater sequence contiguity and improved annotation.</title>
        <authorList>
            <person name="Wang L."/>
            <person name="Zhu T."/>
            <person name="Rodriguez J.C."/>
            <person name="Deal K.R."/>
            <person name="Dubcovsky J."/>
            <person name="McGuire P.E."/>
            <person name="Lux T."/>
            <person name="Spannagl M."/>
            <person name="Mayer K.F.X."/>
            <person name="Baldrich P."/>
            <person name="Meyers B.C."/>
            <person name="Huo N."/>
            <person name="Gu Y.Q."/>
            <person name="Zhou H."/>
            <person name="Devos K.M."/>
            <person name="Bennetzen J.L."/>
            <person name="Unver T."/>
            <person name="Budak H."/>
            <person name="Gulick P.J."/>
            <person name="Galiba G."/>
            <person name="Kalapos B."/>
            <person name="Nelson D.R."/>
            <person name="Li P."/>
            <person name="You F.M."/>
            <person name="Luo M.C."/>
            <person name="Dvorak J."/>
        </authorList>
    </citation>
    <scope>NUCLEOTIDE SEQUENCE [LARGE SCALE GENOMIC DNA]</scope>
    <source>
        <strain evidence="2">cv. AL8/78</strain>
    </source>
</reference>
<proteinExistence type="predicted"/>
<reference evidence="3" key="1">
    <citation type="journal article" date="2014" name="Science">
        <title>Ancient hybridizations among the ancestral genomes of bread wheat.</title>
        <authorList>
            <consortium name="International Wheat Genome Sequencing Consortium,"/>
            <person name="Marcussen T."/>
            <person name="Sandve S.R."/>
            <person name="Heier L."/>
            <person name="Spannagl M."/>
            <person name="Pfeifer M."/>
            <person name="Jakobsen K.S."/>
            <person name="Wulff B.B."/>
            <person name="Steuernagel B."/>
            <person name="Mayer K.F."/>
            <person name="Olsen O.A."/>
        </authorList>
    </citation>
    <scope>NUCLEOTIDE SEQUENCE [LARGE SCALE GENOMIC DNA]</scope>
    <source>
        <strain evidence="3">cv. AL8/78</strain>
    </source>
</reference>
<protein>
    <submittedName>
        <fullName evidence="2">Uncharacterized protein</fullName>
    </submittedName>
</protein>
<feature type="compositionally biased region" description="Low complexity" evidence="1">
    <location>
        <begin position="33"/>
        <end position="43"/>
    </location>
</feature>
<reference evidence="3" key="2">
    <citation type="journal article" date="2017" name="Nat. Plants">
        <title>The Aegilops tauschii genome reveals multiple impacts of transposons.</title>
        <authorList>
            <person name="Zhao G."/>
            <person name="Zou C."/>
            <person name="Li K."/>
            <person name="Wang K."/>
            <person name="Li T."/>
            <person name="Gao L."/>
            <person name="Zhang X."/>
            <person name="Wang H."/>
            <person name="Yang Z."/>
            <person name="Liu X."/>
            <person name="Jiang W."/>
            <person name="Mao L."/>
            <person name="Kong X."/>
            <person name="Jiao Y."/>
            <person name="Jia J."/>
        </authorList>
    </citation>
    <scope>NUCLEOTIDE SEQUENCE [LARGE SCALE GENOMIC DNA]</scope>
    <source>
        <strain evidence="3">cv. AL8/78</strain>
    </source>
</reference>